<gene>
    <name evidence="2" type="ORF">HMPREF9452_01025</name>
</gene>
<evidence type="ECO:0000313" key="2">
    <source>
        <dbReference type="EMBL" id="EGX71637.1"/>
    </source>
</evidence>
<dbReference type="EMBL" id="ADLS01000011">
    <property type="protein sequence ID" value="EGX71637.1"/>
    <property type="molecule type" value="Genomic_DNA"/>
</dbReference>
<dbReference type="NCBIfam" id="TIGR01764">
    <property type="entry name" value="excise"/>
    <property type="match status" value="1"/>
</dbReference>
<dbReference type="InterPro" id="IPR041657">
    <property type="entry name" value="HTH_17"/>
</dbReference>
<dbReference type="GO" id="GO:0003677">
    <property type="term" value="F:DNA binding"/>
    <property type="evidence" value="ECO:0007669"/>
    <property type="project" value="InterPro"/>
</dbReference>
<dbReference type="AlphaFoldDB" id="G1WI62"/>
<reference evidence="2 3" key="1">
    <citation type="submission" date="2011-06" db="EMBL/GenBank/DDBJ databases">
        <title>The Genome Sequence of Collinsella tanakaei YIT 12063.</title>
        <authorList>
            <consortium name="The Broad Institute Genome Sequencing Platform"/>
            <person name="Earl A."/>
            <person name="Ward D."/>
            <person name="Feldgarden M."/>
            <person name="Gevers D."/>
            <person name="Morotomi M."/>
            <person name="Young S.K."/>
            <person name="Zeng Q."/>
            <person name="Gargeya S."/>
            <person name="Fitzgerald M."/>
            <person name="Haas B."/>
            <person name="Abouelleil A."/>
            <person name="Alvarado L."/>
            <person name="Arachchi H.M."/>
            <person name="Berlin A."/>
            <person name="Brown A."/>
            <person name="Chapman S.B."/>
            <person name="Chen Z."/>
            <person name="Dunbar C."/>
            <person name="Freedman E."/>
            <person name="Gearin G."/>
            <person name="Gellesch M."/>
            <person name="Goldberg J."/>
            <person name="Griggs A."/>
            <person name="Gujja S."/>
            <person name="Heiman D."/>
            <person name="Howarth C."/>
            <person name="Larson L."/>
            <person name="Lui A."/>
            <person name="MacDonald P.J.P."/>
            <person name="Mehta T."/>
            <person name="Montmayeur A."/>
            <person name="Murphy C."/>
            <person name="Neiman D."/>
            <person name="Pearson M."/>
            <person name="Priest M."/>
            <person name="Roberts A."/>
            <person name="Saif S."/>
            <person name="Shea T."/>
            <person name="Shenoy N."/>
            <person name="Sisk P."/>
            <person name="Stolte C."/>
            <person name="Sykes S."/>
            <person name="Wortman J."/>
            <person name="Nusbaum C."/>
            <person name="Birren B."/>
        </authorList>
    </citation>
    <scope>NUCLEOTIDE SEQUENCE [LARGE SCALE GENOMIC DNA]</scope>
    <source>
        <strain evidence="2 3">YIT 12063</strain>
    </source>
</reference>
<dbReference type="InterPro" id="IPR010093">
    <property type="entry name" value="SinI_DNA-bd"/>
</dbReference>
<dbReference type="STRING" id="742742.HMPREF9452_01025"/>
<accession>G1WI62</accession>
<dbReference type="OrthoDB" id="3192870at2"/>
<dbReference type="Proteomes" id="UP000004830">
    <property type="component" value="Unassembled WGS sequence"/>
</dbReference>
<proteinExistence type="predicted"/>
<protein>
    <recommendedName>
        <fullName evidence="1">Helix-turn-helix domain-containing protein</fullName>
    </recommendedName>
</protein>
<keyword evidence="3" id="KW-1185">Reference proteome</keyword>
<name>G1WI62_9ACTN</name>
<evidence type="ECO:0000313" key="3">
    <source>
        <dbReference type="Proteomes" id="UP000004830"/>
    </source>
</evidence>
<dbReference type="RefSeq" id="WP_009141060.1">
    <property type="nucleotide sequence ID" value="NZ_JH126468.1"/>
</dbReference>
<dbReference type="HOGENOM" id="CLU_2750846_0_0_11"/>
<dbReference type="GeneID" id="62758757"/>
<sequence>MATKTNEQLIADVMGGETALVTPKAAAAFLGCHERTVTRMCEQGKLKAVKVMSMWRVNRRALLDFAGVEA</sequence>
<comment type="caution">
    <text evidence="2">The sequence shown here is derived from an EMBL/GenBank/DDBJ whole genome shotgun (WGS) entry which is preliminary data.</text>
</comment>
<evidence type="ECO:0000259" key="1">
    <source>
        <dbReference type="Pfam" id="PF12728"/>
    </source>
</evidence>
<organism evidence="2 3">
    <name type="scientific">Collinsella tanakaei YIT 12063</name>
    <dbReference type="NCBI Taxonomy" id="742742"/>
    <lineage>
        <taxon>Bacteria</taxon>
        <taxon>Bacillati</taxon>
        <taxon>Actinomycetota</taxon>
        <taxon>Coriobacteriia</taxon>
        <taxon>Coriobacteriales</taxon>
        <taxon>Coriobacteriaceae</taxon>
        <taxon>Collinsella</taxon>
    </lineage>
</organism>
<dbReference type="Pfam" id="PF12728">
    <property type="entry name" value="HTH_17"/>
    <property type="match status" value="1"/>
</dbReference>
<feature type="domain" description="Helix-turn-helix" evidence="1">
    <location>
        <begin position="20"/>
        <end position="65"/>
    </location>
</feature>
<dbReference type="PATRIC" id="fig|742742.3.peg.989"/>